<dbReference type="OrthoDB" id="7202559at2"/>
<gene>
    <name evidence="1" type="ORF">OAN307_c01760</name>
</gene>
<dbReference type="Proteomes" id="UP000005307">
    <property type="component" value="Chromosome"/>
</dbReference>
<keyword evidence="2" id="KW-1185">Reference proteome</keyword>
<dbReference type="RefSeq" id="WP_015498004.1">
    <property type="nucleotide sequence ID" value="NC_020911.1"/>
</dbReference>
<dbReference type="eggNOG" id="ENOG502ZQ15">
    <property type="taxonomic scope" value="Bacteria"/>
</dbReference>
<proteinExistence type="predicted"/>
<dbReference type="EMBL" id="CP003740">
    <property type="protein sequence ID" value="AGI65943.1"/>
    <property type="molecule type" value="Genomic_DNA"/>
</dbReference>
<dbReference type="AlphaFoldDB" id="M9R2G5"/>
<sequence length="151" mass="16591">MDNKIATSAEAFEADAIPRIHEVHVDPTKCAPDASAIKAQKTPKSPARWAYERLILYIQNFEKQLDNEHEVAMGFAGDSSGVIKIEGMGYYDPDIITFYGSDPSGAKTQLIQHVSQLSVKLRALPKQVETAEPERIGFRLAAELDSVDATS</sequence>
<evidence type="ECO:0000313" key="1">
    <source>
        <dbReference type="EMBL" id="AGI65943.1"/>
    </source>
</evidence>
<dbReference type="InterPro" id="IPR046171">
    <property type="entry name" value="DUF6173"/>
</dbReference>
<dbReference type="HOGENOM" id="CLU_123379_0_0_5"/>
<evidence type="ECO:0000313" key="2">
    <source>
        <dbReference type="Proteomes" id="UP000005307"/>
    </source>
</evidence>
<organism evidence="1 2">
    <name type="scientific">Octadecabacter antarcticus 307</name>
    <dbReference type="NCBI Taxonomy" id="391626"/>
    <lineage>
        <taxon>Bacteria</taxon>
        <taxon>Pseudomonadati</taxon>
        <taxon>Pseudomonadota</taxon>
        <taxon>Alphaproteobacteria</taxon>
        <taxon>Rhodobacterales</taxon>
        <taxon>Roseobacteraceae</taxon>
        <taxon>Octadecabacter</taxon>
    </lineage>
</organism>
<accession>M9R2G5</accession>
<dbReference type="KEGG" id="oat:OAN307_c01760"/>
<reference evidence="1 2" key="1">
    <citation type="journal article" date="2013" name="PLoS ONE">
        <title>Poles Apart: Arctic and Antarctic Octadecabacter strains Share High Genome Plasticity and a New Type of Xanthorhodopsin.</title>
        <authorList>
            <person name="Vollmers J."/>
            <person name="Voget S."/>
            <person name="Dietrich S."/>
            <person name="Gollnow K."/>
            <person name="Smits M."/>
            <person name="Meyer K."/>
            <person name="Brinkhoff T."/>
            <person name="Simon M."/>
            <person name="Daniel R."/>
        </authorList>
    </citation>
    <scope>NUCLEOTIDE SEQUENCE [LARGE SCALE GENOMIC DNA]</scope>
    <source>
        <strain evidence="1 2">307</strain>
    </source>
</reference>
<dbReference type="STRING" id="391626.OAN307_c01760"/>
<protein>
    <submittedName>
        <fullName evidence="1">Uncharacterized protein</fullName>
    </submittedName>
</protein>
<dbReference type="Pfam" id="PF19670">
    <property type="entry name" value="DUF6173"/>
    <property type="match status" value="1"/>
</dbReference>
<name>M9R2G5_9RHOB</name>